<dbReference type="GO" id="GO:0016746">
    <property type="term" value="F:acyltransferase activity"/>
    <property type="evidence" value="ECO:0007669"/>
    <property type="project" value="UniProtKB-KW"/>
</dbReference>
<reference evidence="6" key="1">
    <citation type="journal article" date="2019" name="Int. J. Syst. Evol. Microbiol.">
        <title>The Global Catalogue of Microorganisms (GCM) 10K type strain sequencing project: providing services to taxonomists for standard genome sequencing and annotation.</title>
        <authorList>
            <consortium name="The Broad Institute Genomics Platform"/>
            <consortium name="The Broad Institute Genome Sequencing Center for Infectious Disease"/>
            <person name="Wu L."/>
            <person name="Ma J."/>
        </authorList>
    </citation>
    <scope>NUCLEOTIDE SEQUENCE [LARGE SCALE GENOMIC DNA]</scope>
    <source>
        <strain evidence="6">KCTC 22245</strain>
    </source>
</reference>
<keyword evidence="2 5" id="KW-0012">Acyltransferase</keyword>
<dbReference type="EMBL" id="JBHRVA010000002">
    <property type="protein sequence ID" value="MFC3301829.1"/>
    <property type="molecule type" value="Genomic_DNA"/>
</dbReference>
<dbReference type="InterPro" id="IPR051531">
    <property type="entry name" value="N-acetyltransferase"/>
</dbReference>
<comment type="caution">
    <text evidence="5">The sequence shown here is derived from an EMBL/GenBank/DDBJ whole genome shotgun (WGS) entry which is preliminary data.</text>
</comment>
<keyword evidence="1 5" id="KW-0808">Transferase</keyword>
<evidence type="ECO:0000256" key="3">
    <source>
        <dbReference type="ARBA" id="ARBA00038502"/>
    </source>
</evidence>
<evidence type="ECO:0000313" key="5">
    <source>
        <dbReference type="EMBL" id="MFC3301829.1"/>
    </source>
</evidence>
<dbReference type="InterPro" id="IPR016181">
    <property type="entry name" value="Acyl_CoA_acyltransferase"/>
</dbReference>
<proteinExistence type="inferred from homology"/>
<dbReference type="RefSeq" id="WP_189573577.1">
    <property type="nucleotide sequence ID" value="NZ_BMXU01000001.1"/>
</dbReference>
<accession>A0ABV7M8T4</accession>
<dbReference type="PANTHER" id="PTHR43792">
    <property type="entry name" value="GNAT FAMILY, PUTATIVE (AFU_ORTHOLOGUE AFUA_3G00765)-RELATED-RELATED"/>
    <property type="match status" value="1"/>
</dbReference>
<comment type="similarity">
    <text evidence="3">Belongs to the acetyltransferase family. RimJ subfamily.</text>
</comment>
<evidence type="ECO:0000256" key="1">
    <source>
        <dbReference type="ARBA" id="ARBA00022679"/>
    </source>
</evidence>
<evidence type="ECO:0000256" key="2">
    <source>
        <dbReference type="ARBA" id="ARBA00023315"/>
    </source>
</evidence>
<dbReference type="PROSITE" id="PS51186">
    <property type="entry name" value="GNAT"/>
    <property type="match status" value="1"/>
</dbReference>
<dbReference type="Gene3D" id="3.40.630.30">
    <property type="match status" value="1"/>
</dbReference>
<dbReference type="SUPFAM" id="SSF55729">
    <property type="entry name" value="Acyl-CoA N-acyltransferases (Nat)"/>
    <property type="match status" value="1"/>
</dbReference>
<gene>
    <name evidence="5" type="ORF">ACFONP_03710</name>
</gene>
<dbReference type="PANTHER" id="PTHR43792:SF8">
    <property type="entry name" value="[RIBOSOMAL PROTEIN US5]-ALANINE N-ACETYLTRANSFERASE"/>
    <property type="match status" value="1"/>
</dbReference>
<dbReference type="InterPro" id="IPR000182">
    <property type="entry name" value="GNAT_dom"/>
</dbReference>
<dbReference type="EC" id="2.3.-.-" evidence="5"/>
<feature type="domain" description="N-acetyltransferase" evidence="4">
    <location>
        <begin position="10"/>
        <end position="174"/>
    </location>
</feature>
<dbReference type="Pfam" id="PF13302">
    <property type="entry name" value="Acetyltransf_3"/>
    <property type="match status" value="1"/>
</dbReference>
<keyword evidence="6" id="KW-1185">Reference proteome</keyword>
<evidence type="ECO:0000259" key="4">
    <source>
        <dbReference type="PROSITE" id="PS51186"/>
    </source>
</evidence>
<dbReference type="Proteomes" id="UP001595607">
    <property type="component" value="Unassembled WGS sequence"/>
</dbReference>
<protein>
    <submittedName>
        <fullName evidence="5">GNAT family N-acetyltransferase</fullName>
        <ecNumber evidence="5">2.3.-.-</ecNumber>
    </submittedName>
</protein>
<sequence length="174" mass="19985">MPHTIRTERLVLRPAGLRGARAFWHEVRGWDVLGNTSAWPYPLSYAHTVFMLRKAWLEDEGAYVFYPTLAGRPIGSIGLHRQTESVFSLGYMLGREHWGRGYATELVRAMTRFGFRQLRLEQITADVAVWNSGSRRVLLKNGFRPTGRTFAGYSQAHRREIAHDSFVLDLVDIH</sequence>
<name>A0ABV7M8T4_9PROT</name>
<organism evidence="5 6">
    <name type="scientific">Parvularcula lutaonensis</name>
    <dbReference type="NCBI Taxonomy" id="491923"/>
    <lineage>
        <taxon>Bacteria</taxon>
        <taxon>Pseudomonadati</taxon>
        <taxon>Pseudomonadota</taxon>
        <taxon>Alphaproteobacteria</taxon>
        <taxon>Parvularculales</taxon>
        <taxon>Parvularculaceae</taxon>
        <taxon>Parvularcula</taxon>
    </lineage>
</organism>
<evidence type="ECO:0000313" key="6">
    <source>
        <dbReference type="Proteomes" id="UP001595607"/>
    </source>
</evidence>